<organism evidence="2">
    <name type="scientific">Dunaliella tertiolecta</name>
    <name type="common">Green alga</name>
    <dbReference type="NCBI Taxonomy" id="3047"/>
    <lineage>
        <taxon>Eukaryota</taxon>
        <taxon>Viridiplantae</taxon>
        <taxon>Chlorophyta</taxon>
        <taxon>core chlorophytes</taxon>
        <taxon>Chlorophyceae</taxon>
        <taxon>CS clade</taxon>
        <taxon>Chlamydomonadales</taxon>
        <taxon>Dunaliellaceae</taxon>
        <taxon>Dunaliella</taxon>
    </lineage>
</organism>
<dbReference type="GO" id="GO:0006357">
    <property type="term" value="P:regulation of transcription by RNA polymerase II"/>
    <property type="evidence" value="ECO:0007669"/>
    <property type="project" value="TreeGrafter"/>
</dbReference>
<name>A0A7S3QND2_DUNTE</name>
<feature type="region of interest" description="Disordered" evidence="1">
    <location>
        <begin position="390"/>
        <end position="439"/>
    </location>
</feature>
<evidence type="ECO:0000256" key="1">
    <source>
        <dbReference type="SAM" id="MobiDB-lite"/>
    </source>
</evidence>
<feature type="region of interest" description="Disordered" evidence="1">
    <location>
        <begin position="630"/>
        <end position="670"/>
    </location>
</feature>
<dbReference type="InterPro" id="IPR021950">
    <property type="entry name" value="Spt20"/>
</dbReference>
<feature type="region of interest" description="Disordered" evidence="1">
    <location>
        <begin position="497"/>
        <end position="524"/>
    </location>
</feature>
<dbReference type="AlphaFoldDB" id="A0A7S3QND2"/>
<feature type="compositionally biased region" description="Low complexity" evidence="1">
    <location>
        <begin position="412"/>
        <end position="431"/>
    </location>
</feature>
<evidence type="ECO:0000313" key="2">
    <source>
        <dbReference type="EMBL" id="CAE0488117.1"/>
    </source>
</evidence>
<dbReference type="PANTHER" id="PTHR13526:SF8">
    <property type="entry name" value="TRANSCRIPTION FACTOR SPT20 HOMOLOG"/>
    <property type="match status" value="1"/>
</dbReference>
<dbReference type="Pfam" id="PF20206">
    <property type="entry name" value="Tra1_ring"/>
    <property type="match status" value="1"/>
</dbReference>
<accession>A0A7S3QND2</accession>
<feature type="compositionally biased region" description="Gly residues" evidence="1">
    <location>
        <begin position="577"/>
        <end position="588"/>
    </location>
</feature>
<dbReference type="GO" id="GO:0000124">
    <property type="term" value="C:SAGA complex"/>
    <property type="evidence" value="ECO:0007669"/>
    <property type="project" value="InterPro"/>
</dbReference>
<feature type="region of interest" description="Disordered" evidence="1">
    <location>
        <begin position="561"/>
        <end position="588"/>
    </location>
</feature>
<proteinExistence type="predicted"/>
<sequence>MHIVKSLLQARSLHLLQTVHTLVGKLVEPCQQTKSWPHVKELCEIVRMACSWKPPKGEAGTTEVATIWSDVDKVLERQMTLASRDVGVNNIPITLHGHPQVLGGLCCSLAVLETLEPLMPPQRMEAYTPLLVRLLNKIVKEMTTAAQMQAQMQMQNAQARQSKPIPLSVGTAEGPEYGSLAWATAACMRLLAPRVLHNNDYRKAVLSAVVSLVVGMTVRFLDPALLLEVLKVVSRWLVDPYPGQTGQLSMKEGVLLCQRLGMLERMAAISDPGLRATFDSSFVQLVQKLCSAPQVPKELREDAFTKIERMFMVGLRANNPSVRRDFFALYDSYVPMALFDRLQFIIFNHDWEAMAQQFWLKHALDMIFAVLKDDEDLLLAFNTAQVPSLLPGTRQNTYSPPPHMQTKPPAASQQQSSQPSQQQQQQQQQQGGISGSSGWGAVADIASALPSSLLPASLEPEIAAPLPTNPAPQHLQTTANLPTHPRAANMRASNSIPGHRQLASGANNVPRRSTPGTAPLKAPPGLAMGGTAAATPANAPLVAWPKAAAAAAAGAPAMAQSLAPSSLHHPHPRGSTPMGGGVAAMGPGGRNALQGLSVGDGSGAAAGGAGVVGWPSSAAAAAAAAAAAGVGVGGAPRATNSTWTPYTLPGSGDVSSRVGGAQGWPRSSQR</sequence>
<feature type="compositionally biased region" description="Polar residues" evidence="1">
    <location>
        <begin position="504"/>
        <end position="516"/>
    </location>
</feature>
<protein>
    <submittedName>
        <fullName evidence="2">Uncharacterized protein</fullName>
    </submittedName>
</protein>
<dbReference type="InterPro" id="IPR046805">
    <property type="entry name" value="Tra1_ring"/>
</dbReference>
<reference evidence="2" key="1">
    <citation type="submission" date="2021-01" db="EMBL/GenBank/DDBJ databases">
        <authorList>
            <person name="Corre E."/>
            <person name="Pelletier E."/>
            <person name="Niang G."/>
            <person name="Scheremetjew M."/>
            <person name="Finn R."/>
            <person name="Kale V."/>
            <person name="Holt S."/>
            <person name="Cochrane G."/>
            <person name="Meng A."/>
            <person name="Brown T."/>
            <person name="Cohen L."/>
        </authorList>
    </citation>
    <scope>NUCLEOTIDE SEQUENCE</scope>
    <source>
        <strain evidence="2">CCMP1320</strain>
    </source>
</reference>
<dbReference type="EMBL" id="HBIP01006223">
    <property type="protein sequence ID" value="CAE0488117.1"/>
    <property type="molecule type" value="Transcribed_RNA"/>
</dbReference>
<gene>
    <name evidence="2" type="ORF">DTER00134_LOCUS3180</name>
</gene>
<dbReference type="GO" id="GO:0003712">
    <property type="term" value="F:transcription coregulator activity"/>
    <property type="evidence" value="ECO:0007669"/>
    <property type="project" value="InterPro"/>
</dbReference>
<dbReference type="PANTHER" id="PTHR13526">
    <property type="entry name" value="TRANSCRIPTION FACTOR SPT20 HOMOLOG"/>
    <property type="match status" value="1"/>
</dbReference>